<evidence type="ECO:0000313" key="1">
    <source>
        <dbReference type="EMBL" id="ORY67978.1"/>
    </source>
</evidence>
<dbReference type="EMBL" id="MCOG01000047">
    <property type="protein sequence ID" value="ORY67978.1"/>
    <property type="molecule type" value="Genomic_DNA"/>
</dbReference>
<dbReference type="Proteomes" id="UP000193920">
    <property type="component" value="Unassembled WGS sequence"/>
</dbReference>
<accession>A0A1Y2E8T8</accession>
<organism evidence="1 2">
    <name type="scientific">Neocallimastix californiae</name>
    <dbReference type="NCBI Taxonomy" id="1754190"/>
    <lineage>
        <taxon>Eukaryota</taxon>
        <taxon>Fungi</taxon>
        <taxon>Fungi incertae sedis</taxon>
        <taxon>Chytridiomycota</taxon>
        <taxon>Chytridiomycota incertae sedis</taxon>
        <taxon>Neocallimastigomycetes</taxon>
        <taxon>Neocallimastigales</taxon>
        <taxon>Neocallimastigaceae</taxon>
        <taxon>Neocallimastix</taxon>
    </lineage>
</organism>
<proteinExistence type="predicted"/>
<dbReference type="STRING" id="1754190.A0A1Y2E8T8"/>
<gene>
    <name evidence="1" type="ORF">LY90DRAFT_504453</name>
</gene>
<evidence type="ECO:0000313" key="2">
    <source>
        <dbReference type="Proteomes" id="UP000193920"/>
    </source>
</evidence>
<reference evidence="1 2" key="1">
    <citation type="submission" date="2016-08" db="EMBL/GenBank/DDBJ databases">
        <title>A Parts List for Fungal Cellulosomes Revealed by Comparative Genomics.</title>
        <authorList>
            <consortium name="DOE Joint Genome Institute"/>
            <person name="Haitjema C.H."/>
            <person name="Gilmore S.P."/>
            <person name="Henske J.K."/>
            <person name="Solomon K.V."/>
            <person name="De Groot R."/>
            <person name="Kuo A."/>
            <person name="Mondo S.J."/>
            <person name="Salamov A.A."/>
            <person name="Labutti K."/>
            <person name="Zhao Z."/>
            <person name="Chiniquy J."/>
            <person name="Barry K."/>
            <person name="Brewer H.M."/>
            <person name="Purvine S.O."/>
            <person name="Wright A.T."/>
            <person name="Boxma B."/>
            <person name="Van Alen T."/>
            <person name="Hackstein J.H."/>
            <person name="Baker S.E."/>
            <person name="Grigoriev I.V."/>
            <person name="O'Malley M.A."/>
        </authorList>
    </citation>
    <scope>NUCLEOTIDE SEQUENCE [LARGE SCALE GENOMIC DNA]</scope>
    <source>
        <strain evidence="1 2">G1</strain>
    </source>
</reference>
<comment type="caution">
    <text evidence="1">The sequence shown here is derived from an EMBL/GenBank/DDBJ whole genome shotgun (WGS) entry which is preliminary data.</text>
</comment>
<name>A0A1Y2E8T8_9FUNG</name>
<sequence>MKVSTVQVLQVINKPIMKISIIMICSNIKLNLRDYSKCLTDTSYEYNLDEEYKLIREGVLMTLEEEIYNKVKNKTLIYDIINSLKGEKENNIKFMIKNIENSIKEIKYDYKSWMEDIIICIIEKYEKLEDLGKGRDCDPEINLIQYCILNINNNELKTNSEINKKDEIKWMIDSGATRSITNNKELLDEIKHNGNLITKIDERKIEIKNILCSNEVRNNLLALLNNLKNDLITIMYEDLYTKNLFNLIIMDKRDYKIIYKLQTDDFKILFIINLPILRNKNKEINAILEKNFKNQIEEKLIEKLIHLRFGHISSKLINPIKENIDLEKCKECIITRNSIFIGLGDNEFGYKIDNYDYDENNNIIISKEEIIRKEIIFFERDLLKYPTVDLQFWDTENLENLDCILFPQNDIKQIDIILI</sequence>
<protein>
    <submittedName>
        <fullName evidence="1">Uncharacterized protein</fullName>
    </submittedName>
</protein>
<keyword evidence="2" id="KW-1185">Reference proteome</keyword>
<dbReference type="AlphaFoldDB" id="A0A1Y2E8T8"/>